<dbReference type="GO" id="GO:0005886">
    <property type="term" value="C:plasma membrane"/>
    <property type="evidence" value="ECO:0007669"/>
    <property type="project" value="UniProtKB-SubCell"/>
</dbReference>
<keyword evidence="4 10" id="KW-0479">Metal-binding</keyword>
<gene>
    <name evidence="10 13" type="primary">ccmE</name>
    <name evidence="10" type="synonym">cycJ</name>
    <name evidence="13" type="ORF">EBV32_00540</name>
</gene>
<proteinExistence type="inferred from homology"/>
<dbReference type="AlphaFoldDB" id="A0A964XRT1"/>
<evidence type="ECO:0000256" key="1">
    <source>
        <dbReference type="ARBA" id="ARBA00004370"/>
    </source>
</evidence>
<dbReference type="InterPro" id="IPR004329">
    <property type="entry name" value="CcmE"/>
</dbReference>
<keyword evidence="8 10" id="KW-0408">Iron</keyword>
<name>A0A964XRT1_9PROT</name>
<dbReference type="SUPFAM" id="SSF82093">
    <property type="entry name" value="Heme chaperone CcmE"/>
    <property type="match status" value="1"/>
</dbReference>
<dbReference type="InterPro" id="IPR012340">
    <property type="entry name" value="NA-bd_OB-fold"/>
</dbReference>
<evidence type="ECO:0000256" key="9">
    <source>
        <dbReference type="ARBA" id="ARBA00023136"/>
    </source>
</evidence>
<evidence type="ECO:0000256" key="5">
    <source>
        <dbReference type="ARBA" id="ARBA00022748"/>
    </source>
</evidence>
<evidence type="ECO:0000256" key="3">
    <source>
        <dbReference type="ARBA" id="ARBA00022692"/>
    </source>
</evidence>
<evidence type="ECO:0000256" key="11">
    <source>
        <dbReference type="PIRSR" id="PIRSR604329-50"/>
    </source>
</evidence>
<feature type="binding site" description="covalent" evidence="10 11">
    <location>
        <position position="124"/>
    </location>
    <ligand>
        <name>heme</name>
        <dbReference type="ChEBI" id="CHEBI:30413"/>
    </ligand>
</feature>
<keyword evidence="2 10" id="KW-0349">Heme</keyword>
<dbReference type="Proteomes" id="UP000713222">
    <property type="component" value="Unassembled WGS sequence"/>
</dbReference>
<comment type="function">
    <text evidence="10">Heme chaperone required for the biogenesis of c-type cytochromes. Transiently binds heme delivered by CcmC and transfers the heme to apo-cytochromes in a process facilitated by CcmF and CcmH.</text>
</comment>
<keyword evidence="10" id="KW-1003">Cell membrane</keyword>
<dbReference type="HAMAP" id="MF_01959">
    <property type="entry name" value="CcmE"/>
    <property type="match status" value="1"/>
</dbReference>
<comment type="similarity">
    <text evidence="10">Belongs to the CcmE/CycJ family.</text>
</comment>
<dbReference type="NCBIfam" id="NF009727">
    <property type="entry name" value="PRK13254.1-1"/>
    <property type="match status" value="1"/>
</dbReference>
<keyword evidence="6 10" id="KW-0735">Signal-anchor</keyword>
<evidence type="ECO:0000256" key="12">
    <source>
        <dbReference type="SAM" id="Phobius"/>
    </source>
</evidence>
<dbReference type="GO" id="GO:0017004">
    <property type="term" value="P:cytochrome complex assembly"/>
    <property type="evidence" value="ECO:0007669"/>
    <property type="project" value="UniProtKB-KW"/>
</dbReference>
<feature type="topological domain" description="Extracellular" evidence="10">
    <location>
        <begin position="32"/>
        <end position="144"/>
    </location>
</feature>
<dbReference type="GO" id="GO:0046872">
    <property type="term" value="F:metal ion binding"/>
    <property type="evidence" value="ECO:0007669"/>
    <property type="project" value="UniProtKB-KW"/>
</dbReference>
<keyword evidence="3 10" id="KW-0812">Transmembrane</keyword>
<evidence type="ECO:0000313" key="13">
    <source>
        <dbReference type="EMBL" id="NBN87572.1"/>
    </source>
</evidence>
<keyword evidence="5 10" id="KW-0201">Cytochrome c-type biogenesis</keyword>
<evidence type="ECO:0000313" key="14">
    <source>
        <dbReference type="Proteomes" id="UP000713222"/>
    </source>
</evidence>
<keyword evidence="7 10" id="KW-1133">Transmembrane helix</keyword>
<dbReference type="GO" id="GO:0020037">
    <property type="term" value="F:heme binding"/>
    <property type="evidence" value="ECO:0007669"/>
    <property type="project" value="InterPro"/>
</dbReference>
<sequence>MIVSKSTKNRLKIFSLITIATSIIFFFIYNNLQKNVVYFYAPQEIKNLTKIPSNKIRLGGLVKEGSLKKNSNTYVFIITDLKNEIFVEYNGLLPNLFIEGKSAVVEGLLKDKKYFIATTILAKHDENYMPPEVANSLKKNKLIK</sequence>
<dbReference type="EMBL" id="RGET01000003">
    <property type="protein sequence ID" value="NBN87572.1"/>
    <property type="molecule type" value="Genomic_DNA"/>
</dbReference>
<evidence type="ECO:0000256" key="2">
    <source>
        <dbReference type="ARBA" id="ARBA00022617"/>
    </source>
</evidence>
<evidence type="ECO:0000256" key="6">
    <source>
        <dbReference type="ARBA" id="ARBA00022968"/>
    </source>
</evidence>
<comment type="subcellular location">
    <subcellularLocation>
        <location evidence="10">Cell membrane</location>
        <topology evidence="10">Single-pass type II membrane protein</topology>
    </subcellularLocation>
    <subcellularLocation>
        <location evidence="1">Membrane</location>
    </subcellularLocation>
</comment>
<evidence type="ECO:0000256" key="8">
    <source>
        <dbReference type="ARBA" id="ARBA00023004"/>
    </source>
</evidence>
<dbReference type="InterPro" id="IPR036127">
    <property type="entry name" value="CcmE-like_sf"/>
</dbReference>
<dbReference type="PANTHER" id="PTHR34128:SF2">
    <property type="entry name" value="CYTOCHROME C-TYPE BIOGENESIS PROTEIN CCME HOMOLOG, MITOCHONDRIAL"/>
    <property type="match status" value="1"/>
</dbReference>
<feature type="topological domain" description="Cytoplasmic" evidence="10">
    <location>
        <begin position="1"/>
        <end position="10"/>
    </location>
</feature>
<accession>A0A964XRT1</accession>
<reference evidence="13" key="1">
    <citation type="submission" date="2018-10" db="EMBL/GenBank/DDBJ databases">
        <title>Iterative Subtractive Binning of Freshwater Chronoseries Metagenomes Recovers Nearly Complete Genomes from over Four Hundred Novel Species.</title>
        <authorList>
            <person name="Rodriguez-R L.M."/>
            <person name="Tsementzi D."/>
            <person name="Luo C."/>
            <person name="Konstantinidis K.T."/>
        </authorList>
    </citation>
    <scope>NUCLEOTIDE SEQUENCE</scope>
    <source>
        <strain evidence="13">WB7_6_001</strain>
    </source>
</reference>
<evidence type="ECO:0000256" key="4">
    <source>
        <dbReference type="ARBA" id="ARBA00022723"/>
    </source>
</evidence>
<dbReference type="PANTHER" id="PTHR34128">
    <property type="entry name" value="CYTOCHROME C-TYPE BIOGENESIS PROTEIN CCME HOMOLOG, MITOCHONDRIAL"/>
    <property type="match status" value="1"/>
</dbReference>
<protein>
    <recommendedName>
        <fullName evidence="10">Cytochrome c-type biogenesis protein CcmE</fullName>
    </recommendedName>
    <alternativeName>
        <fullName evidence="10">Cytochrome c maturation protein E</fullName>
    </alternativeName>
    <alternativeName>
        <fullName evidence="10">Heme chaperone CcmE</fullName>
    </alternativeName>
</protein>
<comment type="caution">
    <text evidence="13">The sequence shown here is derived from an EMBL/GenBank/DDBJ whole genome shotgun (WGS) entry which is preliminary data.</text>
</comment>
<evidence type="ECO:0000256" key="10">
    <source>
        <dbReference type="HAMAP-Rule" id="MF_01959"/>
    </source>
</evidence>
<evidence type="ECO:0000256" key="7">
    <source>
        <dbReference type="ARBA" id="ARBA00022989"/>
    </source>
</evidence>
<keyword evidence="9 10" id="KW-0472">Membrane</keyword>
<feature type="transmembrane region" description="Helical" evidence="12">
    <location>
        <begin position="12"/>
        <end position="29"/>
    </location>
</feature>
<feature type="binding site" description="axial binding residue" evidence="10 11">
    <location>
        <position position="128"/>
    </location>
    <ligand>
        <name>heme</name>
        <dbReference type="ChEBI" id="CHEBI:30413"/>
    </ligand>
    <ligandPart>
        <name>Fe</name>
        <dbReference type="ChEBI" id="CHEBI:18248"/>
    </ligandPart>
</feature>
<organism evidence="13 14">
    <name type="scientific">Candidatus Fonsibacter lacus</name>
    <dbReference type="NCBI Taxonomy" id="2576439"/>
    <lineage>
        <taxon>Bacteria</taxon>
        <taxon>Pseudomonadati</taxon>
        <taxon>Pseudomonadota</taxon>
        <taxon>Alphaproteobacteria</taxon>
        <taxon>Candidatus Pelagibacterales</taxon>
        <taxon>Candidatus Pelagibacterales incertae sedis</taxon>
        <taxon>Candidatus Fonsibacter</taxon>
    </lineage>
</organism>
<dbReference type="Pfam" id="PF03100">
    <property type="entry name" value="CcmE"/>
    <property type="match status" value="1"/>
</dbReference>
<dbReference type="GO" id="GO:0017003">
    <property type="term" value="P:protein-heme linkage"/>
    <property type="evidence" value="ECO:0007669"/>
    <property type="project" value="UniProtKB-UniRule"/>
</dbReference>
<dbReference type="Gene3D" id="2.40.50.140">
    <property type="entry name" value="Nucleic acid-binding proteins"/>
    <property type="match status" value="1"/>
</dbReference>